<feature type="transmembrane region" description="Helical" evidence="1">
    <location>
        <begin position="96"/>
        <end position="113"/>
    </location>
</feature>
<feature type="transmembrane region" description="Helical" evidence="1">
    <location>
        <begin position="145"/>
        <end position="166"/>
    </location>
</feature>
<dbReference type="GO" id="GO:0016747">
    <property type="term" value="F:acyltransferase activity, transferring groups other than amino-acyl groups"/>
    <property type="evidence" value="ECO:0007669"/>
    <property type="project" value="InterPro"/>
</dbReference>
<reference evidence="3" key="1">
    <citation type="journal article" date="2020" name="mSystems">
        <title>Genome- and Community-Level Interaction Insights into Carbon Utilization and Element Cycling Functions of Hydrothermarchaeota in Hydrothermal Sediment.</title>
        <authorList>
            <person name="Zhou Z."/>
            <person name="Liu Y."/>
            <person name="Xu W."/>
            <person name="Pan J."/>
            <person name="Luo Z.H."/>
            <person name="Li M."/>
        </authorList>
    </citation>
    <scope>NUCLEOTIDE SEQUENCE [LARGE SCALE GENOMIC DNA]</scope>
    <source>
        <strain evidence="3">SpSt-876</strain>
    </source>
</reference>
<feature type="transmembrane region" description="Helical" evidence="1">
    <location>
        <begin position="235"/>
        <end position="261"/>
    </location>
</feature>
<feature type="transmembrane region" description="Helical" evidence="1">
    <location>
        <begin position="298"/>
        <end position="319"/>
    </location>
</feature>
<keyword evidence="1" id="KW-1133">Transmembrane helix</keyword>
<feature type="transmembrane region" description="Helical" evidence="1">
    <location>
        <begin position="119"/>
        <end position="138"/>
    </location>
</feature>
<feature type="transmembrane region" description="Helical" evidence="1">
    <location>
        <begin position="178"/>
        <end position="196"/>
    </location>
</feature>
<feature type="domain" description="Acyltransferase 3" evidence="2">
    <location>
        <begin position="20"/>
        <end position="316"/>
    </location>
</feature>
<feature type="transmembrane region" description="Helical" evidence="1">
    <location>
        <begin position="273"/>
        <end position="292"/>
    </location>
</feature>
<feature type="transmembrane region" description="Helical" evidence="1">
    <location>
        <begin position="21"/>
        <end position="40"/>
    </location>
</feature>
<accession>A0A7C6A8X6</accession>
<dbReference type="Pfam" id="PF01757">
    <property type="entry name" value="Acyl_transf_3"/>
    <property type="match status" value="1"/>
</dbReference>
<evidence type="ECO:0000313" key="3">
    <source>
        <dbReference type="EMBL" id="HHS51649.1"/>
    </source>
</evidence>
<keyword evidence="1" id="KW-0812">Transmembrane</keyword>
<evidence type="ECO:0000259" key="2">
    <source>
        <dbReference type="Pfam" id="PF01757"/>
    </source>
</evidence>
<dbReference type="PANTHER" id="PTHR31061:SF24">
    <property type="entry name" value="LD22376P"/>
    <property type="match status" value="1"/>
</dbReference>
<dbReference type="InterPro" id="IPR002656">
    <property type="entry name" value="Acyl_transf_3_dom"/>
</dbReference>
<dbReference type="PANTHER" id="PTHR31061">
    <property type="entry name" value="LD22376P"/>
    <property type="match status" value="1"/>
</dbReference>
<sequence>MGNSQKLSFVYFTSVQNRWKALDILRGVAIFFMILGNFLANYNVLPSWLWHATWNGLTIADLGVPIFLLALGVSYQFSFSKRITQFGKFATIFHFLKRYLTLFIFGFGGYRLAMGRFEWEVLQLIGAVGIFGLGFMFLKPLSRIIIAFVLLIFYELTILDGALNWVLKFTESGLGGPYAILAWSFTLLFGSTLAHWIMNKKQNETINLLAFSGLILIILGIFLSLVVPFNKHLVSISYVLFTTGVAVGGLLFFHFVTEIWLKRIPIFDSIGKNALICYITSQLLTVIVTKILPSKISTSILLTNSVIILLVCIALALFLDSKKIYIRV</sequence>
<protein>
    <submittedName>
        <fullName evidence="3">DUF5009 domain-containing protein</fullName>
    </submittedName>
</protein>
<name>A0A7C6A8X6_UNCW3</name>
<proteinExistence type="predicted"/>
<feature type="transmembrane region" description="Helical" evidence="1">
    <location>
        <begin position="208"/>
        <end position="229"/>
    </location>
</feature>
<evidence type="ECO:0000256" key="1">
    <source>
        <dbReference type="SAM" id="Phobius"/>
    </source>
</evidence>
<keyword evidence="1" id="KW-0472">Membrane</keyword>
<dbReference type="AlphaFoldDB" id="A0A7C6A8X6"/>
<organism evidence="3">
    <name type="scientific">candidate division WOR-3 bacterium</name>
    <dbReference type="NCBI Taxonomy" id="2052148"/>
    <lineage>
        <taxon>Bacteria</taxon>
        <taxon>Bacteria division WOR-3</taxon>
    </lineage>
</organism>
<gene>
    <name evidence="3" type="ORF">ENW73_02115</name>
</gene>
<dbReference type="EMBL" id="DTLI01000051">
    <property type="protein sequence ID" value="HHS51649.1"/>
    <property type="molecule type" value="Genomic_DNA"/>
</dbReference>
<comment type="caution">
    <text evidence="3">The sequence shown here is derived from an EMBL/GenBank/DDBJ whole genome shotgun (WGS) entry which is preliminary data.</text>
</comment>
<feature type="transmembrane region" description="Helical" evidence="1">
    <location>
        <begin position="52"/>
        <end position="75"/>
    </location>
</feature>